<dbReference type="WBParaSite" id="PSAMB.scaffold16106size1408.g36794.t1">
    <property type="protein sequence ID" value="PSAMB.scaffold16106size1408.g36794.t1"/>
    <property type="gene ID" value="PSAMB.scaffold16106size1408.g36794"/>
</dbReference>
<dbReference type="PANTHER" id="PTHR31638">
    <property type="entry name" value="DAZ-ASSOCIATED PROTEIN 2"/>
    <property type="match status" value="1"/>
</dbReference>
<accession>A0A914V7S9</accession>
<evidence type="ECO:0000256" key="1">
    <source>
        <dbReference type="ARBA" id="ARBA00004210"/>
    </source>
</evidence>
<keyword evidence="4" id="KW-0963">Cytoplasm</keyword>
<dbReference type="GO" id="GO:0010494">
    <property type="term" value="C:cytoplasmic stress granule"/>
    <property type="evidence" value="ECO:0007669"/>
    <property type="project" value="UniProtKB-SubCell"/>
</dbReference>
<evidence type="ECO:0000313" key="13">
    <source>
        <dbReference type="WBParaSite" id="PSAMB.scaffold16106size1408.g36794.t1"/>
    </source>
</evidence>
<evidence type="ECO:0000313" key="12">
    <source>
        <dbReference type="Proteomes" id="UP000887566"/>
    </source>
</evidence>
<evidence type="ECO:0000256" key="5">
    <source>
        <dbReference type="ARBA" id="ARBA00022553"/>
    </source>
</evidence>
<keyword evidence="6" id="KW-0832">Ubl conjugation</keyword>
<sequence length="152" mass="15941">MPLFGKKKTDAEKKAEEAKKQEAAGSSGYPRQQVGAGPSTYPTQPPPAYYVQQPLPGQQYVVPQGPPMAYSAPGAPPPYQSVQPMYVCQESSFAAGARFGPGHGSQPIIPPPPPGVMPNMAQYAAAQGHSVTVSQHPETIMDGTGHGGTVLW</sequence>
<reference evidence="13" key="1">
    <citation type="submission" date="2022-11" db="UniProtKB">
        <authorList>
            <consortium name="WormBaseParasite"/>
        </authorList>
    </citation>
    <scope>IDENTIFICATION</scope>
</reference>
<evidence type="ECO:0000256" key="2">
    <source>
        <dbReference type="ARBA" id="ARBA00004324"/>
    </source>
</evidence>
<keyword evidence="5" id="KW-0597">Phosphoprotein</keyword>
<evidence type="ECO:0000256" key="8">
    <source>
        <dbReference type="ARBA" id="ARBA00032174"/>
    </source>
</evidence>
<dbReference type="PANTHER" id="PTHR31638:SF3">
    <property type="entry name" value="DAZ-ASSOCIATED PROTEIN 2"/>
    <property type="match status" value="1"/>
</dbReference>
<dbReference type="GO" id="GO:0016607">
    <property type="term" value="C:nuclear speck"/>
    <property type="evidence" value="ECO:0007669"/>
    <property type="project" value="UniProtKB-SubCell"/>
</dbReference>
<evidence type="ECO:0000256" key="9">
    <source>
        <dbReference type="ARBA" id="ARBA00034352"/>
    </source>
</evidence>
<evidence type="ECO:0000256" key="4">
    <source>
        <dbReference type="ARBA" id="ARBA00022490"/>
    </source>
</evidence>
<dbReference type="Proteomes" id="UP000887566">
    <property type="component" value="Unplaced"/>
</dbReference>
<feature type="region of interest" description="Disordered" evidence="11">
    <location>
        <begin position="1"/>
        <end position="52"/>
    </location>
</feature>
<comment type="function">
    <text evidence="10">In unstressed cells, promotes SIAH1-mediated polyubiquitination and degradation of the serine/threonine-protein kinase HIPK2, probably by acting as a loading factor that potentiates complex formation between HIPK2 and ubiquitin ligase SIAH1. In response to DNA damage, localizes to the nucleus following phosphorylation by HIPK2 and modulates the expression of a subset of TP53/p53 target genes by binding to TP53 at target gene promoters. This limits the expression of a number of cell death-mediating TP53 target genes, reducing DNA damage-induced cell death. Enhances the binding of transcription factor TCF7L2/TCF4, a Wnt signaling pathway effector, to the promoters of target genes. Plays a role in stress granule formation.</text>
</comment>
<keyword evidence="12" id="KW-1185">Reference proteome</keyword>
<dbReference type="AlphaFoldDB" id="A0A914V7S9"/>
<name>A0A914V7S9_9BILA</name>
<evidence type="ECO:0000256" key="7">
    <source>
        <dbReference type="ARBA" id="ARBA00023242"/>
    </source>
</evidence>
<dbReference type="InterPro" id="IPR022730">
    <property type="entry name" value="DAZ_assoc-2"/>
</dbReference>
<feature type="compositionally biased region" description="Basic and acidic residues" evidence="11">
    <location>
        <begin position="7"/>
        <end position="22"/>
    </location>
</feature>
<comment type="subcellular location">
    <subcellularLocation>
        <location evidence="1">Cytoplasm</location>
        <location evidence="1">Stress granule</location>
    </subcellularLocation>
    <subcellularLocation>
        <location evidence="2">Nucleus speckle</location>
    </subcellularLocation>
</comment>
<protein>
    <recommendedName>
        <fullName evidence="3">DAZ-associated protein 2</fullName>
    </recommendedName>
    <alternativeName>
        <fullName evidence="8">Deleted in azoospermia-associated protein 2</fullName>
    </alternativeName>
    <alternativeName>
        <fullName evidence="9">Proline-rich transcript in brain protein</fullName>
    </alternativeName>
</protein>
<evidence type="ECO:0000256" key="6">
    <source>
        <dbReference type="ARBA" id="ARBA00022843"/>
    </source>
</evidence>
<organism evidence="12 13">
    <name type="scientific">Plectus sambesii</name>
    <dbReference type="NCBI Taxonomy" id="2011161"/>
    <lineage>
        <taxon>Eukaryota</taxon>
        <taxon>Metazoa</taxon>
        <taxon>Ecdysozoa</taxon>
        <taxon>Nematoda</taxon>
        <taxon>Chromadorea</taxon>
        <taxon>Plectida</taxon>
        <taxon>Plectina</taxon>
        <taxon>Plectoidea</taxon>
        <taxon>Plectidae</taxon>
        <taxon>Plectus</taxon>
    </lineage>
</organism>
<evidence type="ECO:0000256" key="3">
    <source>
        <dbReference type="ARBA" id="ARBA00014066"/>
    </source>
</evidence>
<evidence type="ECO:0000256" key="10">
    <source>
        <dbReference type="ARBA" id="ARBA00045449"/>
    </source>
</evidence>
<dbReference type="Pfam" id="PF11029">
    <property type="entry name" value="DAZAP2"/>
    <property type="match status" value="1"/>
</dbReference>
<evidence type="ECO:0000256" key="11">
    <source>
        <dbReference type="SAM" id="MobiDB-lite"/>
    </source>
</evidence>
<keyword evidence="7" id="KW-0539">Nucleus</keyword>
<proteinExistence type="predicted"/>